<evidence type="ECO:0000256" key="8">
    <source>
        <dbReference type="ARBA" id="ARBA00023157"/>
    </source>
</evidence>
<comment type="caution">
    <text evidence="10">The sequence shown here is derived from an EMBL/GenBank/DDBJ whole genome shotgun (WGS) entry which is preliminary data.</text>
</comment>
<evidence type="ECO:0000256" key="5">
    <source>
        <dbReference type="ARBA" id="ARBA00023002"/>
    </source>
</evidence>
<keyword evidence="8" id="KW-1015">Disulfide bond</keyword>
<dbReference type="PANTHER" id="PTHR36701">
    <property type="entry name" value="EPOXYQUEUOSINE REDUCTASE QUEH"/>
    <property type="match status" value="1"/>
</dbReference>
<evidence type="ECO:0000256" key="1">
    <source>
        <dbReference type="ARBA" id="ARBA00022485"/>
    </source>
</evidence>
<name>X1M6X2_9ZZZZ</name>
<accession>X1M6X2</accession>
<keyword evidence="3" id="KW-0479">Metal-binding</keyword>
<dbReference type="GO" id="GO:0008616">
    <property type="term" value="P:tRNA queuosine(34) biosynthetic process"/>
    <property type="evidence" value="ECO:0007669"/>
    <property type="project" value="UniProtKB-KW"/>
</dbReference>
<dbReference type="GO" id="GO:0046872">
    <property type="term" value="F:metal ion binding"/>
    <property type="evidence" value="ECO:0007669"/>
    <property type="project" value="UniProtKB-KW"/>
</dbReference>
<protein>
    <submittedName>
        <fullName evidence="10">Uncharacterized protein</fullName>
    </submittedName>
</protein>
<feature type="non-terminal residue" evidence="10">
    <location>
        <position position="72"/>
    </location>
</feature>
<dbReference type="Pfam" id="PF02677">
    <property type="entry name" value="QueH"/>
    <property type="match status" value="1"/>
</dbReference>
<dbReference type="GO" id="GO:0051539">
    <property type="term" value="F:4 iron, 4 sulfur cluster binding"/>
    <property type="evidence" value="ECO:0007669"/>
    <property type="project" value="UniProtKB-KW"/>
</dbReference>
<keyword evidence="6" id="KW-0408">Iron</keyword>
<keyword evidence="5" id="KW-0560">Oxidoreductase</keyword>
<keyword evidence="1" id="KW-0004">4Fe-4S</keyword>
<dbReference type="GO" id="GO:0016491">
    <property type="term" value="F:oxidoreductase activity"/>
    <property type="evidence" value="ECO:0007669"/>
    <property type="project" value="UniProtKB-KW"/>
</dbReference>
<dbReference type="InterPro" id="IPR003828">
    <property type="entry name" value="QueH"/>
</dbReference>
<dbReference type="AlphaFoldDB" id="X1M6X2"/>
<keyword evidence="7" id="KW-0411">Iron-sulfur</keyword>
<evidence type="ECO:0000256" key="3">
    <source>
        <dbReference type="ARBA" id="ARBA00022723"/>
    </source>
</evidence>
<keyword evidence="9" id="KW-0676">Redox-active center</keyword>
<evidence type="ECO:0000256" key="7">
    <source>
        <dbReference type="ARBA" id="ARBA00023014"/>
    </source>
</evidence>
<reference evidence="10" key="1">
    <citation type="journal article" date="2014" name="Front. Microbiol.">
        <title>High frequency of phylogenetically diverse reductive dehalogenase-homologous genes in deep subseafloor sedimentary metagenomes.</title>
        <authorList>
            <person name="Kawai M."/>
            <person name="Futagami T."/>
            <person name="Toyoda A."/>
            <person name="Takaki Y."/>
            <person name="Nishi S."/>
            <person name="Hori S."/>
            <person name="Arai W."/>
            <person name="Tsubouchi T."/>
            <person name="Morono Y."/>
            <person name="Uchiyama I."/>
            <person name="Ito T."/>
            <person name="Fujiyama A."/>
            <person name="Inagaki F."/>
            <person name="Takami H."/>
        </authorList>
    </citation>
    <scope>NUCLEOTIDE SEQUENCE</scope>
    <source>
        <strain evidence="10">Expedition CK06-06</strain>
    </source>
</reference>
<keyword evidence="4" id="KW-0671">Queuosine biosynthesis</keyword>
<evidence type="ECO:0000256" key="9">
    <source>
        <dbReference type="ARBA" id="ARBA00023284"/>
    </source>
</evidence>
<dbReference type="EMBL" id="BARV01013903">
    <property type="protein sequence ID" value="GAI27377.1"/>
    <property type="molecule type" value="Genomic_DNA"/>
</dbReference>
<proteinExistence type="predicted"/>
<evidence type="ECO:0000313" key="10">
    <source>
        <dbReference type="EMBL" id="GAI27377.1"/>
    </source>
</evidence>
<evidence type="ECO:0000256" key="6">
    <source>
        <dbReference type="ARBA" id="ARBA00023004"/>
    </source>
</evidence>
<gene>
    <name evidence="10" type="ORF">S06H3_24741</name>
</gene>
<dbReference type="PANTHER" id="PTHR36701:SF1">
    <property type="entry name" value="EPOXYQUEUOSINE REDUCTASE QUEH"/>
    <property type="match status" value="1"/>
</dbReference>
<sequence length="72" mass="8300">MISKKYSIPLAIGKYEVKKWFRLTRDLKDEPEGGSRCSLCFRIRLDKTADIAKKQGFDLFGTTLTISPHKNH</sequence>
<keyword evidence="2" id="KW-0819">tRNA processing</keyword>
<organism evidence="10">
    <name type="scientific">marine sediment metagenome</name>
    <dbReference type="NCBI Taxonomy" id="412755"/>
    <lineage>
        <taxon>unclassified sequences</taxon>
        <taxon>metagenomes</taxon>
        <taxon>ecological metagenomes</taxon>
    </lineage>
</organism>
<evidence type="ECO:0000256" key="2">
    <source>
        <dbReference type="ARBA" id="ARBA00022694"/>
    </source>
</evidence>
<evidence type="ECO:0000256" key="4">
    <source>
        <dbReference type="ARBA" id="ARBA00022785"/>
    </source>
</evidence>